<gene>
    <name evidence="7" type="ORF">SAMN03080615_02081</name>
</gene>
<dbReference type="Pfam" id="PF00881">
    <property type="entry name" value="Nitroreductase"/>
    <property type="match status" value="1"/>
</dbReference>
<keyword evidence="2 5" id="KW-0285">Flavoprotein</keyword>
<dbReference type="OrthoDB" id="3181400at2"/>
<organism evidence="7 8">
    <name type="scientific">Amphritea atlantica</name>
    <dbReference type="NCBI Taxonomy" id="355243"/>
    <lineage>
        <taxon>Bacteria</taxon>
        <taxon>Pseudomonadati</taxon>
        <taxon>Pseudomonadota</taxon>
        <taxon>Gammaproteobacteria</taxon>
        <taxon>Oceanospirillales</taxon>
        <taxon>Oceanospirillaceae</taxon>
        <taxon>Amphritea</taxon>
    </lineage>
</organism>
<keyword evidence="8" id="KW-1185">Reference proteome</keyword>
<evidence type="ECO:0000256" key="3">
    <source>
        <dbReference type="ARBA" id="ARBA00022643"/>
    </source>
</evidence>
<name>A0A1H9HD04_9GAMM</name>
<dbReference type="EMBL" id="FOGB01000005">
    <property type="protein sequence ID" value="SEQ60215.1"/>
    <property type="molecule type" value="Genomic_DNA"/>
</dbReference>
<dbReference type="PANTHER" id="PTHR43425">
    <property type="entry name" value="OXYGEN-INSENSITIVE NADPH NITROREDUCTASE"/>
    <property type="match status" value="1"/>
</dbReference>
<protein>
    <submittedName>
        <fullName evidence="7">Nitroreductase</fullName>
    </submittedName>
</protein>
<sequence length="245" mass="27220">MNPVIELLNSHRSIRKFTDQPIPQETLNTLVQAGQAAATSSFIQACTVIQVNDQDKRNQLAECAGGQAYVAEAPVFLVFCADMQRNKLACEMNDAEINSGFTEQFITATVDVALFAQNLTVAAESLGLGIVYIGGIRNQIARVSELLELPELVYPVFGLCLGYPDQNPEVKPRLPVEVVLKQDSYSDSGDKETIAEYDKSVREYYQTRTGGNKEMTWSEQMSGMLVKEARPHMLSFLQERGFLLK</sequence>
<keyword evidence="3 5" id="KW-0288">FMN</keyword>
<dbReference type="SUPFAM" id="SSF55469">
    <property type="entry name" value="FMN-dependent nitroreductase-like"/>
    <property type="match status" value="1"/>
</dbReference>
<dbReference type="AlphaFoldDB" id="A0A1H9HD04"/>
<dbReference type="STRING" id="355243.SAMN03080615_02081"/>
<dbReference type="InterPro" id="IPR029479">
    <property type="entry name" value="Nitroreductase"/>
</dbReference>
<dbReference type="RefSeq" id="WP_091357539.1">
    <property type="nucleotide sequence ID" value="NZ_AP025284.1"/>
</dbReference>
<dbReference type="NCBIfam" id="NF008033">
    <property type="entry name" value="PRK10765.1"/>
    <property type="match status" value="1"/>
</dbReference>
<dbReference type="Proteomes" id="UP000198749">
    <property type="component" value="Unassembled WGS sequence"/>
</dbReference>
<evidence type="ECO:0000313" key="7">
    <source>
        <dbReference type="EMBL" id="SEQ60215.1"/>
    </source>
</evidence>
<accession>A0A1H9HD04</accession>
<evidence type="ECO:0000259" key="6">
    <source>
        <dbReference type="Pfam" id="PF00881"/>
    </source>
</evidence>
<dbReference type="PIRSF" id="PIRSF005426">
    <property type="entry name" value="Frp"/>
    <property type="match status" value="1"/>
</dbReference>
<dbReference type="InterPro" id="IPR000415">
    <property type="entry name" value="Nitroreductase-like"/>
</dbReference>
<comment type="similarity">
    <text evidence="1 5">Belongs to the flavin oxidoreductase frp family.</text>
</comment>
<proteinExistence type="inferred from homology"/>
<reference evidence="8" key="1">
    <citation type="submission" date="2016-10" db="EMBL/GenBank/DDBJ databases">
        <authorList>
            <person name="Varghese N."/>
            <person name="Submissions S."/>
        </authorList>
    </citation>
    <scope>NUCLEOTIDE SEQUENCE [LARGE SCALE GENOMIC DNA]</scope>
    <source>
        <strain evidence="8">DSM 18887</strain>
    </source>
</reference>
<evidence type="ECO:0000313" key="8">
    <source>
        <dbReference type="Proteomes" id="UP000198749"/>
    </source>
</evidence>
<dbReference type="Gene3D" id="3.40.109.10">
    <property type="entry name" value="NADH Oxidase"/>
    <property type="match status" value="1"/>
</dbReference>
<dbReference type="GO" id="GO:0016491">
    <property type="term" value="F:oxidoreductase activity"/>
    <property type="evidence" value="ECO:0007669"/>
    <property type="project" value="UniProtKB-UniRule"/>
</dbReference>
<evidence type="ECO:0000256" key="2">
    <source>
        <dbReference type="ARBA" id="ARBA00022630"/>
    </source>
</evidence>
<keyword evidence="5" id="KW-0521">NADP</keyword>
<feature type="domain" description="Nitroreductase" evidence="6">
    <location>
        <begin position="10"/>
        <end position="163"/>
    </location>
</feature>
<dbReference type="InterPro" id="IPR016446">
    <property type="entry name" value="Flavin_OxRdtase_Frp"/>
</dbReference>
<dbReference type="CDD" id="cd02146">
    <property type="entry name" value="NfsA-like"/>
    <property type="match status" value="1"/>
</dbReference>
<evidence type="ECO:0000256" key="5">
    <source>
        <dbReference type="PIRNR" id="PIRNR005426"/>
    </source>
</evidence>
<keyword evidence="4 5" id="KW-0560">Oxidoreductase</keyword>
<evidence type="ECO:0000256" key="4">
    <source>
        <dbReference type="ARBA" id="ARBA00023002"/>
    </source>
</evidence>
<dbReference type="PANTHER" id="PTHR43425:SF2">
    <property type="entry name" value="OXYGEN-INSENSITIVE NADPH NITROREDUCTASE"/>
    <property type="match status" value="1"/>
</dbReference>
<evidence type="ECO:0000256" key="1">
    <source>
        <dbReference type="ARBA" id="ARBA00008366"/>
    </source>
</evidence>